<feature type="transmembrane region" description="Helical" evidence="1">
    <location>
        <begin position="6"/>
        <end position="32"/>
    </location>
</feature>
<keyword evidence="1" id="KW-0472">Membrane</keyword>
<dbReference type="AlphaFoldDB" id="A0A6C0D7V3"/>
<proteinExistence type="predicted"/>
<evidence type="ECO:0000256" key="1">
    <source>
        <dbReference type="SAM" id="Phobius"/>
    </source>
</evidence>
<keyword evidence="1" id="KW-1133">Transmembrane helix</keyword>
<reference evidence="2" key="1">
    <citation type="journal article" date="2020" name="Nature">
        <title>Giant virus diversity and host interactions through global metagenomics.</title>
        <authorList>
            <person name="Schulz F."/>
            <person name="Roux S."/>
            <person name="Paez-Espino D."/>
            <person name="Jungbluth S."/>
            <person name="Walsh D.A."/>
            <person name="Denef V.J."/>
            <person name="McMahon K.D."/>
            <person name="Konstantinidis K.T."/>
            <person name="Eloe-Fadrosh E.A."/>
            <person name="Kyrpides N.C."/>
            <person name="Woyke T."/>
        </authorList>
    </citation>
    <scope>NUCLEOTIDE SEQUENCE</scope>
    <source>
        <strain evidence="2">GVMAG-M-3300023174-124</strain>
    </source>
</reference>
<accession>A0A6C0D7V3</accession>
<evidence type="ECO:0000313" key="2">
    <source>
        <dbReference type="EMBL" id="QHT11999.1"/>
    </source>
</evidence>
<name>A0A6C0D7V3_9ZZZZ</name>
<dbReference type="EMBL" id="MN739540">
    <property type="protein sequence ID" value="QHT11999.1"/>
    <property type="molecule type" value="Genomic_DNA"/>
</dbReference>
<keyword evidence="1" id="KW-0812">Transmembrane</keyword>
<protein>
    <submittedName>
        <fullName evidence="2">Uncharacterized protein</fullName>
    </submittedName>
</protein>
<organism evidence="2">
    <name type="scientific">viral metagenome</name>
    <dbReference type="NCBI Taxonomy" id="1070528"/>
    <lineage>
        <taxon>unclassified sequences</taxon>
        <taxon>metagenomes</taxon>
        <taxon>organismal metagenomes</taxon>
    </lineage>
</organism>
<sequence>MVDIATIMGFLIILACGMIVLRYLCSFAYGLFCYNPPKHSEEHEIIQVVTPENIMHVSNHRIIRVIVTDDSHDINNQKPLPIAAMV</sequence>